<gene>
    <name evidence="4" type="primary">bpt</name>
    <name evidence="7" type="ORF">ACFMB1_12320</name>
</gene>
<feature type="domain" description="N-end rule aminoacyl transferase C-terminal" evidence="6">
    <location>
        <begin position="113"/>
        <end position="240"/>
    </location>
</feature>
<dbReference type="NCBIfam" id="NF002346">
    <property type="entry name" value="PRK01305.2-3"/>
    <property type="match status" value="1"/>
</dbReference>
<dbReference type="EC" id="2.3.2.29" evidence="4"/>
<comment type="caution">
    <text evidence="7">The sequence shown here is derived from an EMBL/GenBank/DDBJ whole genome shotgun (WGS) entry which is preliminary data.</text>
</comment>
<dbReference type="InterPro" id="IPR016181">
    <property type="entry name" value="Acyl_CoA_acyltransferase"/>
</dbReference>
<evidence type="ECO:0000256" key="3">
    <source>
        <dbReference type="ARBA" id="ARBA00023315"/>
    </source>
</evidence>
<dbReference type="Proteomes" id="UP001596116">
    <property type="component" value="Unassembled WGS sequence"/>
</dbReference>
<comment type="subcellular location">
    <subcellularLocation>
        <location evidence="4">Cytoplasm</location>
    </subcellularLocation>
</comment>
<comment type="catalytic activity">
    <reaction evidence="4">
        <text>N-terminal L-aspartyl-[protein] + L-leucyl-tRNA(Leu) = N-terminal L-leucyl-L-aspartyl-[protein] + tRNA(Leu) + H(+)</text>
        <dbReference type="Rhea" id="RHEA:50420"/>
        <dbReference type="Rhea" id="RHEA-COMP:9613"/>
        <dbReference type="Rhea" id="RHEA-COMP:9622"/>
        <dbReference type="Rhea" id="RHEA-COMP:12669"/>
        <dbReference type="Rhea" id="RHEA-COMP:12674"/>
        <dbReference type="ChEBI" id="CHEBI:15378"/>
        <dbReference type="ChEBI" id="CHEBI:64720"/>
        <dbReference type="ChEBI" id="CHEBI:78442"/>
        <dbReference type="ChEBI" id="CHEBI:78494"/>
        <dbReference type="ChEBI" id="CHEBI:133042"/>
        <dbReference type="EC" id="2.3.2.29"/>
    </reaction>
</comment>
<keyword evidence="8" id="KW-1185">Reference proteome</keyword>
<dbReference type="InterPro" id="IPR030700">
    <property type="entry name" value="N-end_Aminoacyl_Trfase"/>
</dbReference>
<organism evidence="7 8">
    <name type="scientific">Hyphococcus aureus</name>
    <dbReference type="NCBI Taxonomy" id="2666033"/>
    <lineage>
        <taxon>Bacteria</taxon>
        <taxon>Pseudomonadati</taxon>
        <taxon>Pseudomonadota</taxon>
        <taxon>Alphaproteobacteria</taxon>
        <taxon>Parvularculales</taxon>
        <taxon>Parvularculaceae</taxon>
        <taxon>Hyphococcus</taxon>
    </lineage>
</organism>
<keyword evidence="3 4" id="KW-0012">Acyltransferase</keyword>
<dbReference type="InterPro" id="IPR017138">
    <property type="entry name" value="Asp_Glu_LeuTrfase"/>
</dbReference>
<dbReference type="NCBIfam" id="NF002342">
    <property type="entry name" value="PRK01305.1-3"/>
    <property type="match status" value="1"/>
</dbReference>
<name>A0ABW1L0B4_9PROT</name>
<comment type="function">
    <text evidence="4">Functions in the N-end rule pathway of protein degradation where it conjugates Leu from its aminoacyl-tRNA to the N-termini of proteins containing an N-terminal aspartate or glutamate.</text>
</comment>
<evidence type="ECO:0000256" key="2">
    <source>
        <dbReference type="ARBA" id="ARBA00022679"/>
    </source>
</evidence>
<dbReference type="HAMAP" id="MF_00689">
    <property type="entry name" value="Bpt"/>
    <property type="match status" value="1"/>
</dbReference>
<dbReference type="InterPro" id="IPR007472">
    <property type="entry name" value="N-end_Aminoacyl_Trfase_C"/>
</dbReference>
<comment type="similarity">
    <text evidence="4">Belongs to the R-transferase family. Bpt subfamily.</text>
</comment>
<evidence type="ECO:0000313" key="7">
    <source>
        <dbReference type="EMBL" id="MFC6036332.1"/>
    </source>
</evidence>
<proteinExistence type="inferred from homology"/>
<dbReference type="GO" id="GO:0004057">
    <property type="term" value="F:arginyl-tRNA--protein transferase activity"/>
    <property type="evidence" value="ECO:0007669"/>
    <property type="project" value="UniProtKB-EC"/>
</dbReference>
<feature type="domain" description="N-end aminoacyl transferase N-terminal" evidence="5">
    <location>
        <begin position="24"/>
        <end position="93"/>
    </location>
</feature>
<dbReference type="NCBIfam" id="NF002343">
    <property type="entry name" value="PRK01305.1-4"/>
    <property type="match status" value="1"/>
</dbReference>
<dbReference type="PIRSF" id="PIRSF037208">
    <property type="entry name" value="ATE_pro_prd"/>
    <property type="match status" value="1"/>
</dbReference>
<dbReference type="Pfam" id="PF04376">
    <property type="entry name" value="ATE_N"/>
    <property type="match status" value="1"/>
</dbReference>
<evidence type="ECO:0000256" key="1">
    <source>
        <dbReference type="ARBA" id="ARBA00022490"/>
    </source>
</evidence>
<keyword evidence="1 4" id="KW-0963">Cytoplasm</keyword>
<evidence type="ECO:0000259" key="6">
    <source>
        <dbReference type="Pfam" id="PF04377"/>
    </source>
</evidence>
<sequence length="259" mass="29340">MSNEDFARRFGLDGGEFFITAPAPCPYLKGKRERKIFSYLSGDGASSTNALLTRRGFRRSQNLIYLPACEACSACVPVRIVVDDFDLSRSRRRTLARNADIIRRIKGPRATGEQFSMLRAYLDDRHGDGGMADMTVLDYASMVEETAVDTIIIEYRLLDKDTGEERLIGAALTDRLTDGLSMVYSFFEPEDDVRSLGRFMILDHVSFARELGLPYVYLGYWVNGSTKMDYKKTFQPLEMLGPNGWTRMDRQTKPADAVF</sequence>
<evidence type="ECO:0000313" key="8">
    <source>
        <dbReference type="Proteomes" id="UP001596116"/>
    </source>
</evidence>
<protein>
    <recommendedName>
        <fullName evidence="4">Aspartate/glutamate leucyltransferase</fullName>
        <ecNumber evidence="4">2.3.2.29</ecNumber>
    </recommendedName>
</protein>
<evidence type="ECO:0000259" key="5">
    <source>
        <dbReference type="Pfam" id="PF04376"/>
    </source>
</evidence>
<keyword evidence="2 4" id="KW-0808">Transferase</keyword>
<dbReference type="EMBL" id="JBHPON010000002">
    <property type="protein sequence ID" value="MFC6036332.1"/>
    <property type="molecule type" value="Genomic_DNA"/>
</dbReference>
<dbReference type="SUPFAM" id="SSF55729">
    <property type="entry name" value="Acyl-CoA N-acyltransferases (Nat)"/>
    <property type="match status" value="1"/>
</dbReference>
<dbReference type="InterPro" id="IPR007471">
    <property type="entry name" value="N-end_Aminoacyl_Trfase_N"/>
</dbReference>
<dbReference type="Pfam" id="PF04377">
    <property type="entry name" value="ATE_C"/>
    <property type="match status" value="1"/>
</dbReference>
<accession>A0ABW1L0B4</accession>
<comment type="catalytic activity">
    <reaction evidence="4">
        <text>N-terminal L-glutamyl-[protein] + L-leucyl-tRNA(Leu) = N-terminal L-leucyl-L-glutamyl-[protein] + tRNA(Leu) + H(+)</text>
        <dbReference type="Rhea" id="RHEA:50412"/>
        <dbReference type="Rhea" id="RHEA-COMP:9613"/>
        <dbReference type="Rhea" id="RHEA-COMP:9622"/>
        <dbReference type="Rhea" id="RHEA-COMP:12664"/>
        <dbReference type="Rhea" id="RHEA-COMP:12668"/>
        <dbReference type="ChEBI" id="CHEBI:15378"/>
        <dbReference type="ChEBI" id="CHEBI:64721"/>
        <dbReference type="ChEBI" id="CHEBI:78442"/>
        <dbReference type="ChEBI" id="CHEBI:78494"/>
        <dbReference type="ChEBI" id="CHEBI:133041"/>
        <dbReference type="EC" id="2.3.2.29"/>
    </reaction>
</comment>
<dbReference type="RefSeq" id="WP_379882439.1">
    <property type="nucleotide sequence ID" value="NZ_JBHPON010000002.1"/>
</dbReference>
<dbReference type="PANTHER" id="PTHR21367:SF1">
    <property type="entry name" value="ARGINYL-TRNA--PROTEIN TRANSFERASE 1"/>
    <property type="match status" value="1"/>
</dbReference>
<dbReference type="PANTHER" id="PTHR21367">
    <property type="entry name" value="ARGININE-TRNA-PROTEIN TRANSFERASE 1"/>
    <property type="match status" value="1"/>
</dbReference>
<reference evidence="7 8" key="1">
    <citation type="submission" date="2024-09" db="EMBL/GenBank/DDBJ databases">
        <authorList>
            <person name="Zhang Z.-H."/>
        </authorList>
    </citation>
    <scope>NUCLEOTIDE SEQUENCE [LARGE SCALE GENOMIC DNA]</scope>
    <source>
        <strain evidence="7 8">HHTR114</strain>
    </source>
</reference>
<evidence type="ECO:0000256" key="4">
    <source>
        <dbReference type="HAMAP-Rule" id="MF_00689"/>
    </source>
</evidence>